<gene>
    <name evidence="2" type="ORF">RF11_09390</name>
</gene>
<feature type="region of interest" description="Disordered" evidence="1">
    <location>
        <begin position="1"/>
        <end position="41"/>
    </location>
</feature>
<name>A0A0C2I9W0_THEKT</name>
<reference evidence="2 3" key="1">
    <citation type="journal article" date="2014" name="Genome Biol. Evol.">
        <title>The genome of the myxosporean Thelohanellus kitauei shows adaptations to nutrient acquisition within its fish host.</title>
        <authorList>
            <person name="Yang Y."/>
            <person name="Xiong J."/>
            <person name="Zhou Z."/>
            <person name="Huo F."/>
            <person name="Miao W."/>
            <person name="Ran C."/>
            <person name="Liu Y."/>
            <person name="Zhang J."/>
            <person name="Feng J."/>
            <person name="Wang M."/>
            <person name="Wang M."/>
            <person name="Wang L."/>
            <person name="Yao B."/>
        </authorList>
    </citation>
    <scope>NUCLEOTIDE SEQUENCE [LARGE SCALE GENOMIC DNA]</scope>
    <source>
        <strain evidence="2">Wuqing</strain>
    </source>
</reference>
<accession>A0A0C2I9W0</accession>
<proteinExistence type="predicted"/>
<sequence length="225" mass="25856">MLGLGKKRVKKQKSETKYKRPETENHNLEKTMPIQTSNTHQPATDCVNNFVQVTPIPQDMLPSSVNFLNTEVSTTQTRQIIYQANSFEKVNPKGYSLFCPEQFETECLMNQNISIQGCPRLFKVSHQLCVPNEGVISTSSNLNRNYIGSTEQNARNSIYHRYNNNSPPQQNINVNRMNQNLVNDFSYQYLPMHPASMKRMYTTNYSPQLYSNAVPVTTHIPRTMV</sequence>
<evidence type="ECO:0000313" key="2">
    <source>
        <dbReference type="EMBL" id="KII62038.1"/>
    </source>
</evidence>
<protein>
    <submittedName>
        <fullName evidence="2">Uncharacterized protein</fullName>
    </submittedName>
</protein>
<feature type="compositionally biased region" description="Basic residues" evidence="1">
    <location>
        <begin position="1"/>
        <end position="11"/>
    </location>
</feature>
<dbReference type="Proteomes" id="UP000031668">
    <property type="component" value="Unassembled WGS sequence"/>
</dbReference>
<feature type="compositionally biased region" description="Basic and acidic residues" evidence="1">
    <location>
        <begin position="12"/>
        <end position="29"/>
    </location>
</feature>
<comment type="caution">
    <text evidence="2">The sequence shown here is derived from an EMBL/GenBank/DDBJ whole genome shotgun (WGS) entry which is preliminary data.</text>
</comment>
<evidence type="ECO:0000313" key="3">
    <source>
        <dbReference type="Proteomes" id="UP000031668"/>
    </source>
</evidence>
<evidence type="ECO:0000256" key="1">
    <source>
        <dbReference type="SAM" id="MobiDB-lite"/>
    </source>
</evidence>
<dbReference type="AlphaFoldDB" id="A0A0C2I9W0"/>
<dbReference type="EMBL" id="JWZT01005140">
    <property type="protein sequence ID" value="KII62038.1"/>
    <property type="molecule type" value="Genomic_DNA"/>
</dbReference>
<keyword evidence="3" id="KW-1185">Reference proteome</keyword>
<organism evidence="2 3">
    <name type="scientific">Thelohanellus kitauei</name>
    <name type="common">Myxosporean</name>
    <dbReference type="NCBI Taxonomy" id="669202"/>
    <lineage>
        <taxon>Eukaryota</taxon>
        <taxon>Metazoa</taxon>
        <taxon>Cnidaria</taxon>
        <taxon>Myxozoa</taxon>
        <taxon>Myxosporea</taxon>
        <taxon>Bivalvulida</taxon>
        <taxon>Platysporina</taxon>
        <taxon>Myxobolidae</taxon>
        <taxon>Thelohanellus</taxon>
    </lineage>
</organism>